<protein>
    <recommendedName>
        <fullName evidence="5">DUF4352 domain-containing protein</fullName>
    </recommendedName>
</protein>
<accession>A0A0R1UTH7</accession>
<reference evidence="3 4" key="1">
    <citation type="journal article" date="2015" name="Genome Announc.">
        <title>Expanding the biotechnology potential of lactobacilli through comparative genomics of 213 strains and associated genera.</title>
        <authorList>
            <person name="Sun Z."/>
            <person name="Harris H.M."/>
            <person name="McCann A."/>
            <person name="Guo C."/>
            <person name="Argimon S."/>
            <person name="Zhang W."/>
            <person name="Yang X."/>
            <person name="Jeffery I.B."/>
            <person name="Cooney J.C."/>
            <person name="Kagawa T.F."/>
            <person name="Liu W."/>
            <person name="Song Y."/>
            <person name="Salvetti E."/>
            <person name="Wrobel A."/>
            <person name="Rasinkangas P."/>
            <person name="Parkhill J."/>
            <person name="Rea M.C."/>
            <person name="O'Sullivan O."/>
            <person name="Ritari J."/>
            <person name="Douillard F.P."/>
            <person name="Paul Ross R."/>
            <person name="Yang R."/>
            <person name="Briner A.E."/>
            <person name="Felis G.E."/>
            <person name="de Vos W.M."/>
            <person name="Barrangou R."/>
            <person name="Klaenhammer T.R."/>
            <person name="Caufield P.W."/>
            <person name="Cui Y."/>
            <person name="Zhang H."/>
            <person name="O'Toole P.W."/>
        </authorList>
    </citation>
    <scope>NUCLEOTIDE SEQUENCE [LARGE SCALE GENOMIC DNA]</scope>
    <source>
        <strain evidence="3 4">DSM 16381</strain>
    </source>
</reference>
<evidence type="ECO:0000256" key="2">
    <source>
        <dbReference type="SAM" id="SignalP"/>
    </source>
</evidence>
<evidence type="ECO:0000313" key="4">
    <source>
        <dbReference type="Proteomes" id="UP000051580"/>
    </source>
</evidence>
<feature type="chain" id="PRO_5038946347" description="DUF4352 domain-containing protein" evidence="2">
    <location>
        <begin position="17"/>
        <end position="251"/>
    </location>
</feature>
<dbReference type="PROSITE" id="PS51257">
    <property type="entry name" value="PROKAR_LIPOPROTEIN"/>
    <property type="match status" value="1"/>
</dbReference>
<dbReference type="STRING" id="1423753.FD28_GL000272"/>
<organism evidence="3 4">
    <name type="scientific">Levilactobacillus hammesii DSM 16381</name>
    <dbReference type="NCBI Taxonomy" id="1423753"/>
    <lineage>
        <taxon>Bacteria</taxon>
        <taxon>Bacillati</taxon>
        <taxon>Bacillota</taxon>
        <taxon>Bacilli</taxon>
        <taxon>Lactobacillales</taxon>
        <taxon>Lactobacillaceae</taxon>
        <taxon>Levilactobacillus</taxon>
    </lineage>
</organism>
<evidence type="ECO:0000256" key="1">
    <source>
        <dbReference type="SAM" id="MobiDB-lite"/>
    </source>
</evidence>
<feature type="region of interest" description="Disordered" evidence="1">
    <location>
        <begin position="26"/>
        <end position="74"/>
    </location>
</feature>
<keyword evidence="4" id="KW-1185">Reference proteome</keyword>
<gene>
    <name evidence="3" type="ORF">FD28_GL000272</name>
</gene>
<name>A0A0R1UTH7_9LACO</name>
<feature type="signal peptide" evidence="2">
    <location>
        <begin position="1"/>
        <end position="16"/>
    </location>
</feature>
<keyword evidence="2" id="KW-0732">Signal</keyword>
<dbReference type="RefSeq" id="WP_057733674.1">
    <property type="nucleotide sequence ID" value="NZ_AZFS01000054.1"/>
</dbReference>
<dbReference type="OrthoDB" id="2328788at2"/>
<dbReference type="Proteomes" id="UP000051580">
    <property type="component" value="Unassembled WGS sequence"/>
</dbReference>
<evidence type="ECO:0008006" key="5">
    <source>
        <dbReference type="Google" id="ProtNLM"/>
    </source>
</evidence>
<dbReference type="AlphaFoldDB" id="A0A0R1UTH7"/>
<evidence type="ECO:0000313" key="3">
    <source>
        <dbReference type="EMBL" id="KRL94696.1"/>
    </source>
</evidence>
<feature type="compositionally biased region" description="Low complexity" evidence="1">
    <location>
        <begin position="29"/>
        <end position="44"/>
    </location>
</feature>
<dbReference type="PATRIC" id="fig|1423753.3.peg.282"/>
<proteinExistence type="predicted"/>
<dbReference type="EMBL" id="AZFS01000054">
    <property type="protein sequence ID" value="KRL94696.1"/>
    <property type="molecule type" value="Genomic_DNA"/>
</dbReference>
<comment type="caution">
    <text evidence="3">The sequence shown here is derived from an EMBL/GenBank/DDBJ whole genome shotgun (WGS) entry which is preliminary data.</text>
</comment>
<sequence length="251" mass="26791">MRYIKASLLLSLSLLALGLAGCQSSGQKSTASFKDSSSQSSSYSAKEPDAAVTASSSSSQKEEAQTYHPKAAQTKSAHYIKSGNLKKTGQYTFDKVGTQLTLAKVSHPQTIVKSGNLTYKVTTVRIIKNTAKTAAAKRMAAQALNLAQIKSPYYTLQVKFTIYNRGKQTVTTDGIQAIRLSGNRQLNAANQLSDASAGKAIPAKGQLATFATGLVSEKTKPTFKTVTIKFAGAFADKKQVVKPTSWLKLSL</sequence>